<keyword evidence="4" id="KW-0479">Metal-binding</keyword>
<dbReference type="AlphaFoldDB" id="A0AAW4NVP0"/>
<dbReference type="SFLD" id="SFLDG01386">
    <property type="entry name" value="main_SPASM_domain-containing"/>
    <property type="match status" value="1"/>
</dbReference>
<keyword evidence="3" id="KW-0949">S-adenosyl-L-methionine</keyword>
<gene>
    <name evidence="8" type="ORF">IM880_03105</name>
</gene>
<dbReference type="InterPro" id="IPR023885">
    <property type="entry name" value="4Fe4S-binding_SPASM_dom"/>
</dbReference>
<dbReference type="Pfam" id="PF13186">
    <property type="entry name" value="SPASM"/>
    <property type="match status" value="1"/>
</dbReference>
<dbReference type="InterPro" id="IPR017200">
    <property type="entry name" value="PqqE-like"/>
</dbReference>
<evidence type="ECO:0000313" key="8">
    <source>
        <dbReference type="EMBL" id="MBW5891185.1"/>
    </source>
</evidence>
<dbReference type="Pfam" id="PF04055">
    <property type="entry name" value="Radical_SAM"/>
    <property type="match status" value="1"/>
</dbReference>
<evidence type="ECO:0000256" key="4">
    <source>
        <dbReference type="ARBA" id="ARBA00022723"/>
    </source>
</evidence>
<dbReference type="InterPro" id="IPR013785">
    <property type="entry name" value="Aldolase_TIM"/>
</dbReference>
<protein>
    <submittedName>
        <fullName evidence="8">Radical SAM protein</fullName>
    </submittedName>
</protein>
<reference evidence="8" key="2">
    <citation type="submission" date="2021-01" db="EMBL/GenBank/DDBJ databases">
        <authorList>
            <person name="Vargas Peralta D."/>
        </authorList>
    </citation>
    <scope>NUCLEOTIDE SEQUENCE</scope>
    <source>
        <strain evidence="8">A3</strain>
    </source>
</reference>
<dbReference type="RefSeq" id="WP_095700372.1">
    <property type="nucleotide sequence ID" value="NZ_CABHLY010000013.1"/>
</dbReference>
<dbReference type="InterPro" id="IPR050377">
    <property type="entry name" value="Radical_SAM_PqqE_MftC-like"/>
</dbReference>
<reference evidence="8" key="1">
    <citation type="journal article" date="2021" name="bioRxiv">
        <title>Identification of Pectobacterium species isolated from the soft rot of tetecho (Neobuxbaumia tetetzo), a columnar cactus, and associated metagenomics.</title>
        <authorList>
            <person name="Vargas-Peralta D."/>
            <person name="Narvaez-Barragan D.A."/>
            <person name="de Sandozequi A."/>
            <person name="Romero-Gutierrez M.F."/>
            <person name="Segovia L."/>
            <person name="Martinez-Anaya C."/>
            <person name="Alcaraz L.D."/>
            <person name="de la Torre Almaraz R."/>
        </authorList>
    </citation>
    <scope>NUCLEOTIDE SEQUENCE</scope>
    <source>
        <strain evidence="8">A3</strain>
    </source>
</reference>
<dbReference type="GeneID" id="61409230"/>
<evidence type="ECO:0000256" key="6">
    <source>
        <dbReference type="ARBA" id="ARBA00023014"/>
    </source>
</evidence>
<dbReference type="InterPro" id="IPR058240">
    <property type="entry name" value="rSAM_sf"/>
</dbReference>
<dbReference type="PROSITE" id="PS51918">
    <property type="entry name" value="RADICAL_SAM"/>
    <property type="match status" value="1"/>
</dbReference>
<dbReference type="GO" id="GO:0046872">
    <property type="term" value="F:metal ion binding"/>
    <property type="evidence" value="ECO:0007669"/>
    <property type="project" value="UniProtKB-KW"/>
</dbReference>
<dbReference type="Gene3D" id="3.20.20.70">
    <property type="entry name" value="Aldolase class I"/>
    <property type="match status" value="1"/>
</dbReference>
<evidence type="ECO:0000256" key="2">
    <source>
        <dbReference type="ARBA" id="ARBA00022485"/>
    </source>
</evidence>
<dbReference type="PANTHER" id="PTHR11228:SF7">
    <property type="entry name" value="PQQA PEPTIDE CYCLASE"/>
    <property type="match status" value="1"/>
</dbReference>
<dbReference type="NCBIfam" id="TIGR04085">
    <property type="entry name" value="rSAM_more_4Fe4S"/>
    <property type="match status" value="1"/>
</dbReference>
<evidence type="ECO:0000256" key="3">
    <source>
        <dbReference type="ARBA" id="ARBA00022691"/>
    </source>
</evidence>
<comment type="cofactor">
    <cofactor evidence="1">
        <name>[4Fe-4S] cluster</name>
        <dbReference type="ChEBI" id="CHEBI:49883"/>
    </cofactor>
</comment>
<dbReference type="PANTHER" id="PTHR11228">
    <property type="entry name" value="RADICAL SAM DOMAIN PROTEIN"/>
    <property type="match status" value="1"/>
</dbReference>
<dbReference type="EMBL" id="JAESHX010000011">
    <property type="protein sequence ID" value="MBW5891185.1"/>
    <property type="molecule type" value="Genomic_DNA"/>
</dbReference>
<keyword evidence="6" id="KW-0411">Iron-sulfur</keyword>
<dbReference type="SFLD" id="SFLDG01067">
    <property type="entry name" value="SPASM/twitch_domain_containing"/>
    <property type="match status" value="1"/>
</dbReference>
<keyword evidence="2" id="KW-0004">4Fe-4S</keyword>
<evidence type="ECO:0000256" key="5">
    <source>
        <dbReference type="ARBA" id="ARBA00023004"/>
    </source>
</evidence>
<organism evidence="8 9">
    <name type="scientific">Pectobacterium polaris</name>
    <dbReference type="NCBI Taxonomy" id="2042057"/>
    <lineage>
        <taxon>Bacteria</taxon>
        <taxon>Pseudomonadati</taxon>
        <taxon>Pseudomonadota</taxon>
        <taxon>Gammaproteobacteria</taxon>
        <taxon>Enterobacterales</taxon>
        <taxon>Pectobacteriaceae</taxon>
        <taxon>Pectobacterium</taxon>
    </lineage>
</organism>
<dbReference type="CDD" id="cd01335">
    <property type="entry name" value="Radical_SAM"/>
    <property type="match status" value="1"/>
</dbReference>
<feature type="domain" description="Radical SAM core" evidence="7">
    <location>
        <begin position="5"/>
        <end position="227"/>
    </location>
</feature>
<proteinExistence type="predicted"/>
<dbReference type="PIRSF" id="PIRSF037420">
    <property type="entry name" value="PQQ_syn_pqqE"/>
    <property type="match status" value="1"/>
</dbReference>
<keyword evidence="5" id="KW-0408">Iron</keyword>
<dbReference type="GO" id="GO:0051539">
    <property type="term" value="F:4 iron, 4 sulfur cluster binding"/>
    <property type="evidence" value="ECO:0007669"/>
    <property type="project" value="UniProtKB-KW"/>
</dbReference>
<accession>A0AAW4NVP0</accession>
<name>A0AAW4NVP0_9GAMM</name>
<dbReference type="InterPro" id="IPR007197">
    <property type="entry name" value="rSAM"/>
</dbReference>
<dbReference type="Proteomes" id="UP000696310">
    <property type="component" value="Unassembled WGS sequence"/>
</dbReference>
<evidence type="ECO:0000256" key="1">
    <source>
        <dbReference type="ARBA" id="ARBA00001966"/>
    </source>
</evidence>
<sequence length="343" mass="38757">MTDYRFNLKQCYLLLTRKCNLSCSHCIRSSNPSFTEFISVELCEKIFTEFSSFSKNTQLLISGGEPTLHPKFLDIVSKAYKIFDNIMINTNGLNFYKLSKLASLKDKVKIQISIDGNFRTHEYIRGIGTYHKTLENINKLTALGLKVTIATTVSNNNVKSIPDLDKDIEETDFSLWNIKRIVGYGRAEDNDDISSDDWNNFFKEVKSSFLNKFRISIRPMFSIESIAKTDVINYSNNELSLRGANCGTGRSKLYINPNGSVYPCACMEHKIVGNFTHDSYSIISNELSNINIAPKKGSICQKCRLWSVCQGGCPGISERNHQNGDPRCPIVAKANILMTRMVD</sequence>
<comment type="caution">
    <text evidence="8">The sequence shown here is derived from an EMBL/GenBank/DDBJ whole genome shotgun (WGS) entry which is preliminary data.</text>
</comment>
<dbReference type="SFLD" id="SFLDS00029">
    <property type="entry name" value="Radical_SAM"/>
    <property type="match status" value="1"/>
</dbReference>
<evidence type="ECO:0000259" key="7">
    <source>
        <dbReference type="PROSITE" id="PS51918"/>
    </source>
</evidence>
<dbReference type="GO" id="GO:0003824">
    <property type="term" value="F:catalytic activity"/>
    <property type="evidence" value="ECO:0007669"/>
    <property type="project" value="InterPro"/>
</dbReference>
<evidence type="ECO:0000313" key="9">
    <source>
        <dbReference type="Proteomes" id="UP000696310"/>
    </source>
</evidence>
<dbReference type="SUPFAM" id="SSF102114">
    <property type="entry name" value="Radical SAM enzymes"/>
    <property type="match status" value="1"/>
</dbReference>